<dbReference type="Gene3D" id="3.40.50.620">
    <property type="entry name" value="HUPs"/>
    <property type="match status" value="1"/>
</dbReference>
<sequence>MTVLVAHAHTDEGAAAFTFALAEAARRNEDLLAFELAGHPVPEPTTIDGVAVSYRSPGADERDFAGAFLDTAEAVEVSVVVVGIRHRSPVGKMLLGSTAQQILLESSAPVIAVKA</sequence>
<reference evidence="4" key="1">
    <citation type="journal article" date="2019" name="Int. J. Syst. Evol. Microbiol.">
        <title>The Global Catalogue of Microorganisms (GCM) 10K type strain sequencing project: providing services to taxonomists for standard genome sequencing and annotation.</title>
        <authorList>
            <consortium name="The Broad Institute Genomics Platform"/>
            <consortium name="The Broad Institute Genome Sequencing Center for Infectious Disease"/>
            <person name="Wu L."/>
            <person name="Ma J."/>
        </authorList>
    </citation>
    <scope>NUCLEOTIDE SEQUENCE [LARGE SCALE GENOMIC DNA]</scope>
    <source>
        <strain evidence="4">JCM 14546</strain>
    </source>
</reference>
<accession>A0ABP5ESS9</accession>
<dbReference type="Proteomes" id="UP001500755">
    <property type="component" value="Unassembled WGS sequence"/>
</dbReference>
<comment type="similarity">
    <text evidence="1">Belongs to the universal stress protein A family.</text>
</comment>
<evidence type="ECO:0000259" key="2">
    <source>
        <dbReference type="Pfam" id="PF00582"/>
    </source>
</evidence>
<evidence type="ECO:0000313" key="4">
    <source>
        <dbReference type="Proteomes" id="UP001500755"/>
    </source>
</evidence>
<organism evidence="3 4">
    <name type="scientific">Brevibacterium samyangense</name>
    <dbReference type="NCBI Taxonomy" id="366888"/>
    <lineage>
        <taxon>Bacteria</taxon>
        <taxon>Bacillati</taxon>
        <taxon>Actinomycetota</taxon>
        <taxon>Actinomycetes</taxon>
        <taxon>Micrococcales</taxon>
        <taxon>Brevibacteriaceae</taxon>
        <taxon>Brevibacterium</taxon>
    </lineage>
</organism>
<dbReference type="SUPFAM" id="SSF52402">
    <property type="entry name" value="Adenine nucleotide alpha hydrolases-like"/>
    <property type="match status" value="1"/>
</dbReference>
<proteinExistence type="inferred from homology"/>
<protein>
    <submittedName>
        <fullName evidence="3">Universal stress protein</fullName>
    </submittedName>
</protein>
<feature type="domain" description="UspA" evidence="2">
    <location>
        <begin position="67"/>
        <end position="114"/>
    </location>
</feature>
<dbReference type="InterPro" id="IPR014729">
    <property type="entry name" value="Rossmann-like_a/b/a_fold"/>
</dbReference>
<evidence type="ECO:0000313" key="3">
    <source>
        <dbReference type="EMBL" id="GAA2004430.1"/>
    </source>
</evidence>
<dbReference type="EMBL" id="BAAANO010000012">
    <property type="protein sequence ID" value="GAA2004430.1"/>
    <property type="molecule type" value="Genomic_DNA"/>
</dbReference>
<name>A0ABP5ESS9_9MICO</name>
<dbReference type="InterPro" id="IPR006016">
    <property type="entry name" value="UspA"/>
</dbReference>
<evidence type="ECO:0000256" key="1">
    <source>
        <dbReference type="ARBA" id="ARBA00008791"/>
    </source>
</evidence>
<dbReference type="Pfam" id="PF00582">
    <property type="entry name" value="Usp"/>
    <property type="match status" value="1"/>
</dbReference>
<dbReference type="RefSeq" id="WP_344307935.1">
    <property type="nucleotide sequence ID" value="NZ_BAAANO010000012.1"/>
</dbReference>
<dbReference type="InterPro" id="IPR006015">
    <property type="entry name" value="Universal_stress_UspA"/>
</dbReference>
<keyword evidence="4" id="KW-1185">Reference proteome</keyword>
<comment type="caution">
    <text evidence="3">The sequence shown here is derived from an EMBL/GenBank/DDBJ whole genome shotgun (WGS) entry which is preliminary data.</text>
</comment>
<gene>
    <name evidence="3" type="ORF">GCM10009755_12190</name>
</gene>
<dbReference type="PRINTS" id="PR01438">
    <property type="entry name" value="UNVRSLSTRESS"/>
</dbReference>